<keyword evidence="1" id="KW-0812">Transmembrane</keyword>
<dbReference type="EMBL" id="JABVXQ010000001">
    <property type="protein sequence ID" value="KAF6130831.1"/>
    <property type="molecule type" value="Genomic_DNA"/>
</dbReference>
<sequence length="134" mass="14624">MSCNQDAAEDGTQSETAICLPPPLPLPLPPCRAGEGQCQALLHPLTMVQRGPARSGSRGAPSPALLESLWARGAGALPKHILTECLQTGCPGRAFNCTCFFILSFFFLIFFTKKKDFIQAIYIWISIITRRDTV</sequence>
<keyword evidence="1" id="KW-0472">Membrane</keyword>
<organism evidence="2 3">
    <name type="scientific">Phyllostomus discolor</name>
    <name type="common">pale spear-nosed bat</name>
    <dbReference type="NCBI Taxonomy" id="89673"/>
    <lineage>
        <taxon>Eukaryota</taxon>
        <taxon>Metazoa</taxon>
        <taxon>Chordata</taxon>
        <taxon>Craniata</taxon>
        <taxon>Vertebrata</taxon>
        <taxon>Euteleostomi</taxon>
        <taxon>Mammalia</taxon>
        <taxon>Eutheria</taxon>
        <taxon>Laurasiatheria</taxon>
        <taxon>Chiroptera</taxon>
        <taxon>Yangochiroptera</taxon>
        <taxon>Phyllostomidae</taxon>
        <taxon>Phyllostominae</taxon>
        <taxon>Phyllostomus</taxon>
    </lineage>
</organism>
<name>A0A834BN83_9CHIR</name>
<evidence type="ECO:0000313" key="2">
    <source>
        <dbReference type="EMBL" id="KAF6130831.1"/>
    </source>
</evidence>
<dbReference type="Proteomes" id="UP000664940">
    <property type="component" value="Unassembled WGS sequence"/>
</dbReference>
<feature type="transmembrane region" description="Helical" evidence="1">
    <location>
        <begin position="93"/>
        <end position="111"/>
    </location>
</feature>
<accession>A0A834BN83</accession>
<gene>
    <name evidence="2" type="ORF">HJG60_007805</name>
</gene>
<keyword evidence="1" id="KW-1133">Transmembrane helix</keyword>
<dbReference type="AlphaFoldDB" id="A0A834BN83"/>
<comment type="caution">
    <text evidence="2">The sequence shown here is derived from an EMBL/GenBank/DDBJ whole genome shotgun (WGS) entry which is preliminary data.</text>
</comment>
<protein>
    <submittedName>
        <fullName evidence="2">Uncharacterized protein</fullName>
    </submittedName>
</protein>
<proteinExistence type="predicted"/>
<evidence type="ECO:0000313" key="3">
    <source>
        <dbReference type="Proteomes" id="UP000664940"/>
    </source>
</evidence>
<evidence type="ECO:0000256" key="1">
    <source>
        <dbReference type="SAM" id="Phobius"/>
    </source>
</evidence>
<reference evidence="2 3" key="1">
    <citation type="journal article" date="2020" name="Nature">
        <title>Six reference-quality genomes reveal evolution of bat adaptations.</title>
        <authorList>
            <person name="Jebb D."/>
            <person name="Huang Z."/>
            <person name="Pippel M."/>
            <person name="Hughes G.M."/>
            <person name="Lavrichenko K."/>
            <person name="Devanna P."/>
            <person name="Winkler S."/>
            <person name="Jermiin L.S."/>
            <person name="Skirmuntt E.C."/>
            <person name="Katzourakis A."/>
            <person name="Burkitt-Gray L."/>
            <person name="Ray D.A."/>
            <person name="Sullivan K.A.M."/>
            <person name="Roscito J.G."/>
            <person name="Kirilenko B.M."/>
            <person name="Davalos L.M."/>
            <person name="Corthals A.P."/>
            <person name="Power M.L."/>
            <person name="Jones G."/>
            <person name="Ransome R.D."/>
            <person name="Dechmann D.K.N."/>
            <person name="Locatelli A.G."/>
            <person name="Puechmaille S.J."/>
            <person name="Fedrigo O."/>
            <person name="Jarvis E.D."/>
            <person name="Hiller M."/>
            <person name="Vernes S.C."/>
            <person name="Myers E.W."/>
            <person name="Teeling E.C."/>
        </authorList>
    </citation>
    <scope>NUCLEOTIDE SEQUENCE [LARGE SCALE GENOMIC DNA]</scope>
    <source>
        <strain evidence="2">Bat1K_MPI-CBG_1</strain>
    </source>
</reference>